<dbReference type="PROSITE" id="PS51078">
    <property type="entry name" value="ICLR_ED"/>
    <property type="match status" value="1"/>
</dbReference>
<feature type="domain" description="HTH iclR-type" evidence="4">
    <location>
        <begin position="15"/>
        <end position="76"/>
    </location>
</feature>
<dbReference type="PANTHER" id="PTHR30136">
    <property type="entry name" value="HELIX-TURN-HELIX TRANSCRIPTIONAL REGULATOR, ICLR FAMILY"/>
    <property type="match status" value="1"/>
</dbReference>
<organism evidence="6 7">
    <name type="scientific">Rhodococcus daqingensis</name>
    <dbReference type="NCBI Taxonomy" id="2479363"/>
    <lineage>
        <taxon>Bacteria</taxon>
        <taxon>Bacillati</taxon>
        <taxon>Actinomycetota</taxon>
        <taxon>Actinomycetes</taxon>
        <taxon>Mycobacteriales</taxon>
        <taxon>Nocardiaceae</taxon>
        <taxon>Rhodococcus</taxon>
    </lineage>
</organism>
<dbReference type="PANTHER" id="PTHR30136:SF24">
    <property type="entry name" value="HTH-TYPE TRANSCRIPTIONAL REPRESSOR ALLR"/>
    <property type="match status" value="1"/>
</dbReference>
<evidence type="ECO:0000256" key="3">
    <source>
        <dbReference type="ARBA" id="ARBA00023163"/>
    </source>
</evidence>
<dbReference type="EMBL" id="JBHTCS010000002">
    <property type="protein sequence ID" value="MFC7446897.1"/>
    <property type="molecule type" value="Genomic_DNA"/>
</dbReference>
<comment type="caution">
    <text evidence="6">The sequence shown here is derived from an EMBL/GenBank/DDBJ whole genome shotgun (WGS) entry which is preliminary data.</text>
</comment>
<evidence type="ECO:0000256" key="1">
    <source>
        <dbReference type="ARBA" id="ARBA00023015"/>
    </source>
</evidence>
<keyword evidence="1" id="KW-0805">Transcription regulation</keyword>
<gene>
    <name evidence="6" type="ORF">ACFQS9_03230</name>
</gene>
<evidence type="ECO:0000313" key="6">
    <source>
        <dbReference type="EMBL" id="MFC7446897.1"/>
    </source>
</evidence>
<evidence type="ECO:0000313" key="7">
    <source>
        <dbReference type="Proteomes" id="UP001596484"/>
    </source>
</evidence>
<accession>A0ABW2RT19</accession>
<dbReference type="InterPro" id="IPR036390">
    <property type="entry name" value="WH_DNA-bd_sf"/>
</dbReference>
<dbReference type="PROSITE" id="PS51077">
    <property type="entry name" value="HTH_ICLR"/>
    <property type="match status" value="1"/>
</dbReference>
<dbReference type="InterPro" id="IPR014757">
    <property type="entry name" value="Tscrpt_reg_IclR_C"/>
</dbReference>
<dbReference type="Proteomes" id="UP001596484">
    <property type="component" value="Unassembled WGS sequence"/>
</dbReference>
<keyword evidence="3" id="KW-0804">Transcription</keyword>
<dbReference type="InterPro" id="IPR029016">
    <property type="entry name" value="GAF-like_dom_sf"/>
</dbReference>
<evidence type="ECO:0000256" key="2">
    <source>
        <dbReference type="ARBA" id="ARBA00023125"/>
    </source>
</evidence>
<dbReference type="InterPro" id="IPR005471">
    <property type="entry name" value="Tscrpt_reg_IclR_N"/>
</dbReference>
<protein>
    <submittedName>
        <fullName evidence="6">Helix-turn-helix domain-containing protein</fullName>
    </submittedName>
</protein>
<keyword evidence="7" id="KW-1185">Reference proteome</keyword>
<name>A0ABW2RT19_9NOCA</name>
<dbReference type="Pfam" id="PF01614">
    <property type="entry name" value="IclR_C"/>
    <property type="match status" value="1"/>
</dbReference>
<dbReference type="Gene3D" id="1.10.10.10">
    <property type="entry name" value="Winged helix-like DNA-binding domain superfamily/Winged helix DNA-binding domain"/>
    <property type="match status" value="1"/>
</dbReference>
<dbReference type="Pfam" id="PF09339">
    <property type="entry name" value="HTH_IclR"/>
    <property type="match status" value="1"/>
</dbReference>
<dbReference type="InterPro" id="IPR036388">
    <property type="entry name" value="WH-like_DNA-bd_sf"/>
</dbReference>
<sequence>MTKDKTRDETDRAGSPPTDRVVAIIELLAGSTEPVSTKAIAERLELSRSTTTLILTSLDRSGWVSRQADRRYTLGGGLIGVAEAMHRVYPALHDDRALERLAARAGCGVALALIGAREVTYVSIVRVEGDLPTAVRVGTRLPLVAPMGTAAMAHRPAAQQRAWLDTADAADRPAIEMSLEQVRESGVVVFELGQIDPLMLGLLGEVVNLLAEHPRRDSLSTRAVELLGALGGAAYPSSRLDADDPLPISYMSAPVFDRNGRAQYELQLGPLRPEVSKPERDRLIGEIARTAEELGRTWTGTRMP</sequence>
<dbReference type="SUPFAM" id="SSF55781">
    <property type="entry name" value="GAF domain-like"/>
    <property type="match status" value="1"/>
</dbReference>
<dbReference type="SMART" id="SM00346">
    <property type="entry name" value="HTH_ICLR"/>
    <property type="match status" value="1"/>
</dbReference>
<keyword evidence="2" id="KW-0238">DNA-binding</keyword>
<reference evidence="7" key="1">
    <citation type="journal article" date="2019" name="Int. J. Syst. Evol. Microbiol.">
        <title>The Global Catalogue of Microorganisms (GCM) 10K type strain sequencing project: providing services to taxonomists for standard genome sequencing and annotation.</title>
        <authorList>
            <consortium name="The Broad Institute Genomics Platform"/>
            <consortium name="The Broad Institute Genome Sequencing Center for Infectious Disease"/>
            <person name="Wu L."/>
            <person name="Ma J."/>
        </authorList>
    </citation>
    <scope>NUCLEOTIDE SEQUENCE [LARGE SCALE GENOMIC DNA]</scope>
    <source>
        <strain evidence="7">ICMP 19430</strain>
    </source>
</reference>
<proteinExistence type="predicted"/>
<evidence type="ECO:0000259" key="5">
    <source>
        <dbReference type="PROSITE" id="PS51078"/>
    </source>
</evidence>
<feature type="domain" description="IclR-ED" evidence="5">
    <location>
        <begin position="70"/>
        <end position="300"/>
    </location>
</feature>
<dbReference type="SUPFAM" id="SSF46785">
    <property type="entry name" value="Winged helix' DNA-binding domain"/>
    <property type="match status" value="1"/>
</dbReference>
<dbReference type="Gene3D" id="3.30.450.40">
    <property type="match status" value="1"/>
</dbReference>
<dbReference type="RefSeq" id="WP_378401482.1">
    <property type="nucleotide sequence ID" value="NZ_JBHTCS010000002.1"/>
</dbReference>
<dbReference type="InterPro" id="IPR050707">
    <property type="entry name" value="HTH_MetabolicPath_Reg"/>
</dbReference>
<evidence type="ECO:0000259" key="4">
    <source>
        <dbReference type="PROSITE" id="PS51077"/>
    </source>
</evidence>